<dbReference type="Pfam" id="PF11732">
    <property type="entry name" value="Thoc2"/>
    <property type="match status" value="1"/>
</dbReference>
<sequence>MDECDDKKDMWTPEDDAESDESGEFQFSNNQKLDLCAALVRSGDWKAAQKILDRFPGHWIGSHMPLNKAICDLLHFLIEPLYANDASLPSTLLKRRKKPAQPELFEGAEDNKTLDVQQASDFSSLGRQVLPITGYLGPFLSSDVILIVKLCRICSVYLAETTNRKTWPDPVYQAIFNMLDESILPSLSMIPANCCLAEEIWKLVRHLPYDHRYRLYGQWKHLSCQNEPALLRKRTVILSRTKAVMKRLSKENVKQLGRHLGKLSHCNPGVIFDFMLHNIQMFTNLITPVVDSLKYVSSLGYDVLAFCLIEALASDKTKANSSEMGGNLHALSTFTGALCKKYQFDLAGILQYILNQLKAGRSEDLLILQEVIHQMTGLDPYEEMTDEQLEAASGGEILLQEGGYYAQIRNARRNANRLKEALIENKVIMPLVFLMAQQRDAILYLDDPERHVKTAGRLYDQCQGTLVQFITFLSLQLSREEMQAQCFSIDQMMSEYFVPADTAFCLFRNLFLQKVARLFEAASEKSAEGDKAAPGNK</sequence>
<feature type="domain" description="THO complex subunit 2 N-terminal" evidence="3">
    <location>
        <begin position="14"/>
        <end position="258"/>
    </location>
</feature>
<dbReference type="GO" id="GO:0006406">
    <property type="term" value="P:mRNA export from nucleus"/>
    <property type="evidence" value="ECO:0007669"/>
    <property type="project" value="InterPro"/>
</dbReference>
<dbReference type="GO" id="GO:0000445">
    <property type="term" value="C:THO complex part of transcription export complex"/>
    <property type="evidence" value="ECO:0007669"/>
    <property type="project" value="TreeGrafter"/>
</dbReference>
<dbReference type="PANTHER" id="PTHR21597:SF0">
    <property type="entry name" value="THO COMPLEX SUBUNIT 2"/>
    <property type="match status" value="1"/>
</dbReference>
<evidence type="ECO:0000313" key="4">
    <source>
        <dbReference type="WBParaSite" id="MCU_010777-RA"/>
    </source>
</evidence>
<feature type="compositionally biased region" description="Acidic residues" evidence="1">
    <location>
        <begin position="12"/>
        <end position="23"/>
    </location>
</feature>
<evidence type="ECO:0000259" key="2">
    <source>
        <dbReference type="Pfam" id="PF11732"/>
    </source>
</evidence>
<reference evidence="4" key="1">
    <citation type="submission" date="2019-11" db="UniProtKB">
        <authorList>
            <consortium name="WormBaseParasite"/>
        </authorList>
    </citation>
    <scope>IDENTIFICATION</scope>
</reference>
<proteinExistence type="predicted"/>
<feature type="compositionally biased region" description="Basic and acidic residues" evidence="1">
    <location>
        <begin position="1"/>
        <end position="11"/>
    </location>
</feature>
<dbReference type="GO" id="GO:0006397">
    <property type="term" value="P:mRNA processing"/>
    <property type="evidence" value="ECO:0007669"/>
    <property type="project" value="InterPro"/>
</dbReference>
<organism evidence="4">
    <name type="scientific">Mesocestoides corti</name>
    <name type="common">Flatworm</name>
    <dbReference type="NCBI Taxonomy" id="53468"/>
    <lineage>
        <taxon>Eukaryota</taxon>
        <taxon>Metazoa</taxon>
        <taxon>Spiralia</taxon>
        <taxon>Lophotrochozoa</taxon>
        <taxon>Platyhelminthes</taxon>
        <taxon>Cestoda</taxon>
        <taxon>Eucestoda</taxon>
        <taxon>Cyclophyllidea</taxon>
        <taxon>Mesocestoididae</taxon>
        <taxon>Mesocestoides</taxon>
    </lineage>
</organism>
<feature type="region of interest" description="Disordered" evidence="1">
    <location>
        <begin position="1"/>
        <end position="24"/>
    </location>
</feature>
<dbReference type="InterPro" id="IPR040007">
    <property type="entry name" value="Tho2"/>
</dbReference>
<feature type="domain" description="THO complex subunitTHOC2 N-terminal" evidence="2">
    <location>
        <begin position="260"/>
        <end position="322"/>
    </location>
</feature>
<dbReference type="InterPro" id="IPR021726">
    <property type="entry name" value="THO_THOC2_N"/>
</dbReference>
<name>A0A5K3FWX9_MESCO</name>
<dbReference type="InterPro" id="IPR032302">
    <property type="entry name" value="THOC2_N"/>
</dbReference>
<protein>
    <submittedName>
        <fullName evidence="4">THO complex subunit 2</fullName>
    </submittedName>
</protein>
<dbReference type="Pfam" id="PF16134">
    <property type="entry name" value="THOC2_N"/>
    <property type="match status" value="1"/>
</dbReference>
<dbReference type="AlphaFoldDB" id="A0A5K3FWX9"/>
<accession>A0A5K3FWX9</accession>
<dbReference type="GO" id="GO:0003729">
    <property type="term" value="F:mRNA binding"/>
    <property type="evidence" value="ECO:0007669"/>
    <property type="project" value="TreeGrafter"/>
</dbReference>
<evidence type="ECO:0000259" key="3">
    <source>
        <dbReference type="Pfam" id="PF16134"/>
    </source>
</evidence>
<evidence type="ECO:0000256" key="1">
    <source>
        <dbReference type="SAM" id="MobiDB-lite"/>
    </source>
</evidence>
<dbReference type="PANTHER" id="PTHR21597">
    <property type="entry name" value="THO2 PROTEIN"/>
    <property type="match status" value="1"/>
</dbReference>
<dbReference type="WBParaSite" id="MCU_010777-RA">
    <property type="protein sequence ID" value="MCU_010777-RA"/>
    <property type="gene ID" value="MCU_010777"/>
</dbReference>